<evidence type="ECO:0008006" key="11">
    <source>
        <dbReference type="Google" id="ProtNLM"/>
    </source>
</evidence>
<dbReference type="EMBL" id="CM000765">
    <property type="protein sequence ID" value="OQU82154.1"/>
    <property type="molecule type" value="Genomic_DNA"/>
</dbReference>
<evidence type="ECO:0000259" key="8">
    <source>
        <dbReference type="Pfam" id="PF17681"/>
    </source>
</evidence>
<reference evidence="9" key="2">
    <citation type="submission" date="2017-02" db="EMBL/GenBank/DDBJ databases">
        <title>WGS assembly of Sorghum bicolor.</title>
        <authorList>
            <person name="Paterson A."/>
            <person name="Mullet J."/>
            <person name="Bowers J."/>
            <person name="Bruggmann R."/>
            <person name="Dubchak I."/>
            <person name="Grimwood J."/>
            <person name="Gundlach H."/>
            <person name="Haberer G."/>
            <person name="Hellsten U."/>
            <person name="Mitros T."/>
            <person name="Poliakov A."/>
            <person name="Schmutz J."/>
            <person name="Spannagl M."/>
            <person name="Tang H."/>
            <person name="Wang X."/>
            <person name="Wicker T."/>
            <person name="Bharti A."/>
            <person name="Chapman J."/>
            <person name="Feltus F."/>
            <person name="Gowik U."/>
            <person name="Grigoriev I."/>
            <person name="Lyons E."/>
            <person name="Maher C."/>
            <person name="Martis M."/>
            <person name="Narechania A."/>
            <person name="Otillar R."/>
            <person name="Penning B."/>
            <person name="Salamov A."/>
            <person name="Wang Y."/>
            <person name="Zhang L."/>
            <person name="Carpita N."/>
            <person name="Freeling M."/>
            <person name="Gingle A."/>
            <person name="Hash C."/>
            <person name="Keller B."/>
            <person name="Klein P."/>
            <person name="Kresovich S."/>
            <person name="Mccann M."/>
            <person name="Ming R."/>
            <person name="Peterson D."/>
            <person name="Rahman M."/>
            <person name="Ware D."/>
            <person name="Westhoff P."/>
            <person name="Mayer K."/>
            <person name="Messing J."/>
            <person name="Sims D."/>
            <person name="Jenkins J."/>
            <person name="Shu S."/>
            <person name="Rokhsar D."/>
        </authorList>
    </citation>
    <scope>NUCLEOTIDE SEQUENCE</scope>
</reference>
<feature type="domain" description="Gamma tubulin complex component C-terminal" evidence="7">
    <location>
        <begin position="874"/>
        <end position="1187"/>
    </location>
</feature>
<keyword evidence="5" id="KW-0206">Cytoskeleton</keyword>
<accession>A0A1Z5RF20</accession>
<sequence>MEAGASSLSTLLSTLRVDGPCTPPGTWESVVPESGVARVSDLRERRRLQPIYELASVTDDALVHLALHALYGVKSSLDEIEELSALFSSNPADRTSNRVTNVWLRSSSTTSVGSILKSLRSTGLAVFFLHKFVHFYLFQSREMNCASREVHGQEDSDDKDIEQHRPYSLVNQAFAAAVNKVLEGYFCSLNTLPASIRLRRSAGQSGIPLKISDGMSCKSTSEVTLLEIYLHTEELRRHVKSLGNICFPKFAGVTLCQEGLNTDANVEFENFPRGTDLLSYLYVHIRDADPVHYGLLKYLFIRSCEPYFNFIKSWIYRASVDDPYEEFLITQTESKGAQGVSSDVTDEFTLFPLKQGRNHVSAPCFLKEICHPLLRTGQQLQVLLNLLKSCNLSATGGDAYPSHNIIHMEGVLPWFDTPIESSMNSFTFSKSSVEAVTCKRNAMYKSMTDKLQHFFSNVEVIPFDTASNFLHKRTDLLDTSISDAELFYGDSDTALPCNMAADEIDNDASLNSDKSSDKEDPLESSECSSYTSIDDTEIESFTACEKLSSSMFSLYCTSTDEAKCSLVTKKLLSSQASSVHHGINCAIPIDECEKDESLSCQHVPVHSQNTKHTALPDGLELDYQYSQFSPFHRFMKRTSSTSENIDSVGEFLYTDHKRSVEKVSHGTAVYPLHSESGPTKLSNSKNSGKFGNINQPWNTSIPYNLSLNPILKNAACYHMENAVQRKSKNQSLASFDFESVMDPCEVYCARRPSCLDESVNGAATVVHPSTQPYEQPDCSTKLLQGHTRSQASLTSSGEMSTRDSLHKNASGGAFWERSLLYDDKSKEKPAVDFSSQFDMPLDIVIDKCIMQEVLLQYKYVSSFTMKLLEEGFDLCAHLLALRRYHFMEIADWADSFIASIYHKKLSFVKSEQKRSEIQGLMDLALQKSSCDSDPYKERLFIYMREPPVDSFDASACGLDLLDDILLGYKAEWPVNIVITDDTLKIYAEIFCYLLQVRFAVFSLTEVWRFLKELTQFISRSSNSRPDVLKKLNFVMKVRHKLYHFLSTLQQYLHCHLSDISWRRFQHSLKNQVRDILDLEYVHMCYITDALDICFLSDESKQVATIIKSMLQLALELRLCFQSLGDTCDLSVNQLSNLQYLINFSQVDVIRTKFEGNMKDLYILHSKSSKYGELGLSRFWGYLNYNEYHSTKISTDMGSFYF</sequence>
<evidence type="ECO:0000259" key="7">
    <source>
        <dbReference type="Pfam" id="PF04130"/>
    </source>
</evidence>
<dbReference type="EMBL" id="CM000765">
    <property type="protein sequence ID" value="OQU82169.1"/>
    <property type="molecule type" value="Genomic_DNA"/>
</dbReference>
<name>A0A1Z5RF20_SORBI</name>
<dbReference type="GO" id="GO:0000278">
    <property type="term" value="P:mitotic cell cycle"/>
    <property type="evidence" value="ECO:0000318"/>
    <property type="project" value="GO_Central"/>
</dbReference>
<evidence type="ECO:0000256" key="5">
    <source>
        <dbReference type="ARBA" id="ARBA00023212"/>
    </source>
</evidence>
<dbReference type="GO" id="GO:0005874">
    <property type="term" value="C:microtubule"/>
    <property type="evidence" value="ECO:0007669"/>
    <property type="project" value="UniProtKB-KW"/>
</dbReference>
<dbReference type="EMBL" id="CM000765">
    <property type="protein sequence ID" value="OQU82168.1"/>
    <property type="molecule type" value="Genomic_DNA"/>
</dbReference>
<dbReference type="GO" id="GO:0031122">
    <property type="term" value="P:cytoplasmic microtubule organization"/>
    <property type="evidence" value="ECO:0000318"/>
    <property type="project" value="GO_Central"/>
</dbReference>
<evidence type="ECO:0000256" key="3">
    <source>
        <dbReference type="ARBA" id="ARBA00022490"/>
    </source>
</evidence>
<keyword evidence="4" id="KW-0493">Microtubule</keyword>
<comment type="similarity">
    <text evidence="2">Belongs to the TUBGCP family.</text>
</comment>
<organism evidence="9 10">
    <name type="scientific">Sorghum bicolor</name>
    <name type="common">Sorghum</name>
    <name type="synonym">Sorghum vulgare</name>
    <dbReference type="NCBI Taxonomy" id="4558"/>
    <lineage>
        <taxon>Eukaryota</taxon>
        <taxon>Viridiplantae</taxon>
        <taxon>Streptophyta</taxon>
        <taxon>Embryophyta</taxon>
        <taxon>Tracheophyta</taxon>
        <taxon>Spermatophyta</taxon>
        <taxon>Magnoliopsida</taxon>
        <taxon>Liliopsida</taxon>
        <taxon>Poales</taxon>
        <taxon>Poaceae</taxon>
        <taxon>PACMAD clade</taxon>
        <taxon>Panicoideae</taxon>
        <taxon>Andropogonodae</taxon>
        <taxon>Andropogoneae</taxon>
        <taxon>Sorghinae</taxon>
        <taxon>Sorghum</taxon>
    </lineage>
</organism>
<dbReference type="STRING" id="4558.A0A1Z5RF20"/>
<dbReference type="Gramene" id="OQU82153">
    <property type="protein sequence ID" value="OQU82153"/>
    <property type="gene ID" value="SORBI_3006G181800"/>
</dbReference>
<dbReference type="InParanoid" id="A0A1Z5RF20"/>
<evidence type="ECO:0000256" key="1">
    <source>
        <dbReference type="ARBA" id="ARBA00004245"/>
    </source>
</evidence>
<dbReference type="Pfam" id="PF17681">
    <property type="entry name" value="GCP_N_terminal"/>
    <property type="match status" value="1"/>
</dbReference>
<protein>
    <recommendedName>
        <fullName evidence="11">Gamma-tubulin complex component</fullName>
    </recommendedName>
</protein>
<dbReference type="GO" id="GO:0000930">
    <property type="term" value="C:gamma-tubulin complex"/>
    <property type="evidence" value="ECO:0000318"/>
    <property type="project" value="GO_Central"/>
</dbReference>
<evidence type="ECO:0000256" key="6">
    <source>
        <dbReference type="SAM" id="MobiDB-lite"/>
    </source>
</evidence>
<dbReference type="AlphaFoldDB" id="A0A1Z5RF20"/>
<evidence type="ECO:0000256" key="4">
    <source>
        <dbReference type="ARBA" id="ARBA00022701"/>
    </source>
</evidence>
<feature type="domain" description="Gamma tubulin complex component protein N-terminal" evidence="8">
    <location>
        <begin position="67"/>
        <end position="390"/>
    </location>
</feature>
<gene>
    <name evidence="9" type="ORF">SORBI_3006G181800</name>
</gene>
<reference evidence="9 10" key="1">
    <citation type="journal article" date="2009" name="Nature">
        <title>The Sorghum bicolor genome and the diversification of grasses.</title>
        <authorList>
            <person name="Paterson A.H."/>
            <person name="Bowers J.E."/>
            <person name="Bruggmann R."/>
            <person name="Dubchak I."/>
            <person name="Grimwood J."/>
            <person name="Gundlach H."/>
            <person name="Haberer G."/>
            <person name="Hellsten U."/>
            <person name="Mitros T."/>
            <person name="Poliakov A."/>
            <person name="Schmutz J."/>
            <person name="Spannagl M."/>
            <person name="Tang H."/>
            <person name="Wang X."/>
            <person name="Wicker T."/>
            <person name="Bharti A.K."/>
            <person name="Chapman J."/>
            <person name="Feltus F.A."/>
            <person name="Gowik U."/>
            <person name="Grigoriev I.V."/>
            <person name="Lyons E."/>
            <person name="Maher C.A."/>
            <person name="Martis M."/>
            <person name="Narechania A."/>
            <person name="Otillar R.P."/>
            <person name="Penning B.W."/>
            <person name="Salamov A.A."/>
            <person name="Wang Y."/>
            <person name="Zhang L."/>
            <person name="Carpita N.C."/>
            <person name="Freeling M."/>
            <person name="Gingle A.R."/>
            <person name="Hash C.T."/>
            <person name="Keller B."/>
            <person name="Klein P."/>
            <person name="Kresovich S."/>
            <person name="McCann M.C."/>
            <person name="Ming R."/>
            <person name="Peterson D.G."/>
            <person name="Mehboob-ur-Rahman"/>
            <person name="Ware D."/>
            <person name="Westhoff P."/>
            <person name="Mayer K.F."/>
            <person name="Messing J."/>
            <person name="Rokhsar D.S."/>
        </authorList>
    </citation>
    <scope>NUCLEOTIDE SEQUENCE [LARGE SCALE GENOMIC DNA]</scope>
    <source>
        <strain evidence="10">cv. BTx623</strain>
    </source>
</reference>
<dbReference type="GO" id="GO:0000922">
    <property type="term" value="C:spindle pole"/>
    <property type="evidence" value="ECO:0007669"/>
    <property type="project" value="InterPro"/>
</dbReference>
<dbReference type="ExpressionAtlas" id="A0A1Z5RF20">
    <property type="expression patterns" value="baseline and differential"/>
</dbReference>
<evidence type="ECO:0000313" key="10">
    <source>
        <dbReference type="Proteomes" id="UP000000768"/>
    </source>
</evidence>
<keyword evidence="3" id="KW-0963">Cytoplasm</keyword>
<evidence type="ECO:0000313" key="9">
    <source>
        <dbReference type="EMBL" id="OQU82169.1"/>
    </source>
</evidence>
<comment type="subcellular location">
    <subcellularLocation>
        <location evidence="1">Cytoplasm</location>
        <location evidence="1">Cytoskeleton</location>
    </subcellularLocation>
</comment>
<dbReference type="InterPro" id="IPR042241">
    <property type="entry name" value="GCP_C_sf"/>
</dbReference>
<dbReference type="PANTHER" id="PTHR19302:SF70">
    <property type="entry name" value="GAMMA-TUBULIN COMPLEX COMPONENT 6"/>
    <property type="match status" value="1"/>
</dbReference>
<proteinExistence type="inferred from homology"/>
<dbReference type="Gramene" id="OQU82169">
    <property type="protein sequence ID" value="OQU82169"/>
    <property type="gene ID" value="SORBI_3006G181800"/>
</dbReference>
<dbReference type="Gramene" id="OQU82154">
    <property type="protein sequence ID" value="OQU82154"/>
    <property type="gene ID" value="SORBI_3006G181800"/>
</dbReference>
<feature type="region of interest" description="Disordered" evidence="6">
    <location>
        <begin position="506"/>
        <end position="530"/>
    </location>
</feature>
<dbReference type="EMBL" id="CM000765">
    <property type="protein sequence ID" value="OQU82153.1"/>
    <property type="molecule type" value="Genomic_DNA"/>
</dbReference>
<dbReference type="GO" id="GO:0007020">
    <property type="term" value="P:microtubule nucleation"/>
    <property type="evidence" value="ECO:0000318"/>
    <property type="project" value="GO_Central"/>
</dbReference>
<dbReference type="Pfam" id="PF04130">
    <property type="entry name" value="GCP_C_terminal"/>
    <property type="match status" value="1"/>
</dbReference>
<dbReference type="GO" id="GO:0043015">
    <property type="term" value="F:gamma-tubulin binding"/>
    <property type="evidence" value="ECO:0000318"/>
    <property type="project" value="GO_Central"/>
</dbReference>
<evidence type="ECO:0000256" key="2">
    <source>
        <dbReference type="ARBA" id="ARBA00010337"/>
    </source>
</evidence>
<dbReference type="GO" id="GO:0051321">
    <property type="term" value="P:meiotic cell cycle"/>
    <property type="evidence" value="ECO:0000318"/>
    <property type="project" value="GO_Central"/>
</dbReference>
<dbReference type="OrthoDB" id="775571at2759"/>
<dbReference type="Proteomes" id="UP000000768">
    <property type="component" value="Chromosome 6"/>
</dbReference>
<dbReference type="Gramene" id="OQU82168">
    <property type="protein sequence ID" value="OQU82168"/>
    <property type="gene ID" value="SORBI_3006G181800"/>
</dbReference>
<keyword evidence="10" id="KW-1185">Reference proteome</keyword>
<reference evidence="10" key="3">
    <citation type="journal article" date="2018" name="Plant J.">
        <title>The Sorghum bicolor reference genome: improved assembly, gene annotations, a transcriptome atlas, and signatures of genome organization.</title>
        <authorList>
            <person name="McCormick R.F."/>
            <person name="Truong S.K."/>
            <person name="Sreedasyam A."/>
            <person name="Jenkins J."/>
            <person name="Shu S."/>
            <person name="Sims D."/>
            <person name="Kennedy M."/>
            <person name="Amirebrahimi M."/>
            <person name="Weers B.D."/>
            <person name="McKinley B."/>
            <person name="Mattison A."/>
            <person name="Morishige D.T."/>
            <person name="Grimwood J."/>
            <person name="Schmutz J."/>
            <person name="Mullet J.E."/>
        </authorList>
    </citation>
    <scope>NUCLEOTIDE SEQUENCE [LARGE SCALE GENOMIC DNA]</scope>
    <source>
        <strain evidence="10">cv. BTx623</strain>
    </source>
</reference>
<dbReference type="InterPro" id="IPR007259">
    <property type="entry name" value="GCP"/>
</dbReference>
<dbReference type="FunFam" id="1.20.120.1900:FF:000024">
    <property type="entry name" value="Gamma-tubulin complex component"/>
    <property type="match status" value="1"/>
</dbReference>
<dbReference type="Gene3D" id="1.20.120.1900">
    <property type="entry name" value="Gamma-tubulin complex, C-terminal domain"/>
    <property type="match status" value="1"/>
</dbReference>
<dbReference type="InterPro" id="IPR040457">
    <property type="entry name" value="GCP_C"/>
</dbReference>
<dbReference type="PANTHER" id="PTHR19302">
    <property type="entry name" value="GAMMA TUBULIN COMPLEX PROTEIN"/>
    <property type="match status" value="1"/>
</dbReference>
<dbReference type="GO" id="GO:0051225">
    <property type="term" value="P:spindle assembly"/>
    <property type="evidence" value="ECO:0000318"/>
    <property type="project" value="GO_Central"/>
</dbReference>
<dbReference type="InterPro" id="IPR041470">
    <property type="entry name" value="GCP_N"/>
</dbReference>